<name>A0ABR3EA44_9TRYP</name>
<organism evidence="2 3">
    <name type="scientific">Leishmania shawi</name>
    <dbReference type="NCBI Taxonomy" id="5680"/>
    <lineage>
        <taxon>Eukaryota</taxon>
        <taxon>Discoba</taxon>
        <taxon>Euglenozoa</taxon>
        <taxon>Kinetoplastea</taxon>
        <taxon>Metakinetoplastina</taxon>
        <taxon>Trypanosomatida</taxon>
        <taxon>Trypanosomatidae</taxon>
        <taxon>Leishmaniinae</taxon>
        <taxon>Leishmania</taxon>
        <taxon>Leishmania guyanensis species complex</taxon>
    </lineage>
</organism>
<reference evidence="2 3" key="1">
    <citation type="submission" date="2024-02" db="EMBL/GenBank/DDBJ databases">
        <title>FIRST GENOME SEQUENCES OF Leishmania (Viannia) shawi, Leishmania (Viannia) lindenbergi AND Leishmania (Viannia) utingensis.</title>
        <authorList>
            <person name="Resadore F."/>
            <person name="Custodio M.G.F."/>
            <person name="Boite M.C."/>
            <person name="Cupolillo E."/>
            <person name="Ferreira G.E.M."/>
        </authorList>
    </citation>
    <scope>NUCLEOTIDE SEQUENCE [LARGE SCALE GENOMIC DNA]</scope>
    <source>
        <strain evidence="2 3">MCEB/BR/1984/M8408</strain>
    </source>
</reference>
<evidence type="ECO:0000313" key="2">
    <source>
        <dbReference type="EMBL" id="KAL0508284.1"/>
    </source>
</evidence>
<evidence type="ECO:0000313" key="3">
    <source>
        <dbReference type="Proteomes" id="UP001443563"/>
    </source>
</evidence>
<keyword evidence="3" id="KW-1185">Reference proteome</keyword>
<sequence>MNRLALRIATVSQARQRMGKGGAVVAGDMPDVDAGGALNPLVGGGGCGVGGAAPRPSGMTAPPRSGVPSAVRDLRMLRT</sequence>
<dbReference type="Proteomes" id="UP001443563">
    <property type="component" value="Unassembled WGS sequence"/>
</dbReference>
<protein>
    <submittedName>
        <fullName evidence="2">Uncharacterized protein</fullName>
    </submittedName>
</protein>
<accession>A0ABR3EA44</accession>
<proteinExistence type="predicted"/>
<feature type="region of interest" description="Disordered" evidence="1">
    <location>
        <begin position="53"/>
        <end position="79"/>
    </location>
</feature>
<dbReference type="EMBL" id="JBAMZM010000018">
    <property type="protein sequence ID" value="KAL0508284.1"/>
    <property type="molecule type" value="Genomic_DNA"/>
</dbReference>
<comment type="caution">
    <text evidence="2">The sequence shown here is derived from an EMBL/GenBank/DDBJ whole genome shotgun (WGS) entry which is preliminary data.</text>
</comment>
<evidence type="ECO:0000256" key="1">
    <source>
        <dbReference type="SAM" id="MobiDB-lite"/>
    </source>
</evidence>
<gene>
    <name evidence="2" type="ORF">Q4I29_002513</name>
</gene>